<gene>
    <name evidence="9" type="ORF">CPJCM30710_17810</name>
</gene>
<evidence type="ECO:0000256" key="2">
    <source>
        <dbReference type="ARBA" id="ARBA00004936"/>
    </source>
</evidence>
<organism evidence="9 10">
    <name type="scientific">Clostridium polyendosporum</name>
    <dbReference type="NCBI Taxonomy" id="69208"/>
    <lineage>
        <taxon>Bacteria</taxon>
        <taxon>Bacillati</taxon>
        <taxon>Bacillota</taxon>
        <taxon>Clostridia</taxon>
        <taxon>Eubacteriales</taxon>
        <taxon>Clostridiaceae</taxon>
        <taxon>Clostridium</taxon>
    </lineage>
</organism>
<keyword evidence="4 7" id="KW-0812">Transmembrane</keyword>
<evidence type="ECO:0000256" key="7">
    <source>
        <dbReference type="SAM" id="Phobius"/>
    </source>
</evidence>
<dbReference type="PANTHER" id="PTHR47371:SF3">
    <property type="entry name" value="PHOSPHOGLYCEROL TRANSFERASE I"/>
    <property type="match status" value="1"/>
</dbReference>
<feature type="domain" description="Sulfatase N-terminal" evidence="8">
    <location>
        <begin position="482"/>
        <end position="771"/>
    </location>
</feature>
<dbReference type="GO" id="GO:0005886">
    <property type="term" value="C:plasma membrane"/>
    <property type="evidence" value="ECO:0007669"/>
    <property type="project" value="UniProtKB-SubCell"/>
</dbReference>
<dbReference type="AlphaFoldDB" id="A0A919VG68"/>
<evidence type="ECO:0000256" key="6">
    <source>
        <dbReference type="ARBA" id="ARBA00023136"/>
    </source>
</evidence>
<feature type="transmembrane region" description="Helical" evidence="7">
    <location>
        <begin position="243"/>
        <end position="264"/>
    </location>
</feature>
<feature type="transmembrane region" description="Helical" evidence="7">
    <location>
        <begin position="80"/>
        <end position="96"/>
    </location>
</feature>
<reference evidence="9" key="1">
    <citation type="submission" date="2021-03" db="EMBL/GenBank/DDBJ databases">
        <title>Taxonomic study of Clostridium polyendosporum from meadow-gley soil under rice.</title>
        <authorList>
            <person name="Kobayashi H."/>
            <person name="Tanizawa Y."/>
            <person name="Yagura M."/>
        </authorList>
    </citation>
    <scope>NUCLEOTIDE SEQUENCE</scope>
    <source>
        <strain evidence="9">JCM 30710</strain>
    </source>
</reference>
<feature type="transmembrane region" description="Helical" evidence="7">
    <location>
        <begin position="157"/>
        <end position="180"/>
    </location>
</feature>
<feature type="transmembrane region" description="Helical" evidence="7">
    <location>
        <begin position="386"/>
        <end position="404"/>
    </location>
</feature>
<dbReference type="InterPro" id="IPR000917">
    <property type="entry name" value="Sulfatase_N"/>
</dbReference>
<dbReference type="Proteomes" id="UP000679179">
    <property type="component" value="Unassembled WGS sequence"/>
</dbReference>
<protein>
    <recommendedName>
        <fullName evidence="8">Sulfatase N-terminal domain-containing protein</fullName>
    </recommendedName>
</protein>
<sequence length="829" mass="95198">MKKQQYKLKINTIFMLLFLVASVIDIVKINNAKLILANTLISSFNIFTLGVTRFNSDKRKGLTLLAVNVLFLLMTFRDNIYSFNMFIISFFIWRYITPKIIKFKRVFLTSIVVSFLAIYFFSIVNINIPIFTIVFYPIYLFGYMIRDVKLQKPKNQIKIILTILIISFLALVVCILKSRGLSITENISFLKFHTKRGENLVLLPYIVLFYISFSLSVNYLIYRYTCLFKANKYAFKDLNIKILNKYILNFVIFFSVIFILVFVGEYTIRGQLLTTAKSIISLKSILNITFLSGVYLALISIINMGLSTLIIIILGSFLILGNFIKIKFFDEPLYPWDIYLIKNALLISGGYISTKIITIAVAVAVVFLFIIIKFRKAVVRTLKPKPVLYLLPIALVLNIANFMITSRDDLLSDLGMGKSWYVGKDEVLANGFFMQNFFYATDLKMYLDDKPKDYSEEKISAIAESLASDNTVQATVNSNKKPNIVMIMSESFWDPTQFDNVSFSKDINKNLKQYQKGKIVSPVFGGGTANVEFEALTGLSTYFTNPGVIPYNAYLRRNTPSIATVLKNNDYKTIAIHPNDGEFYNRNKVYNYLGFDKFIDISGFNKNTDNKGLNISDDKLVDKILNTLNEDNNPKFIFAVTMQNHDPYYDIYNPLEVTAKSDKLNDIETSILSNYASGIYDSDKALGKLIDSLSKSGTPTIVYYFGDHLPRLGYPEGVYDVYNKLDYFKDINNISKDITNYETPFVAWSNYKEIKSLDTPISPAQIALQVLKDSNVYYPSYFNILDELRKDYPYLQNNINSQDLLNEKVISDYKLIQYDLLFGKQYQMK</sequence>
<evidence type="ECO:0000256" key="4">
    <source>
        <dbReference type="ARBA" id="ARBA00022692"/>
    </source>
</evidence>
<evidence type="ECO:0000313" key="10">
    <source>
        <dbReference type="Proteomes" id="UP000679179"/>
    </source>
</evidence>
<dbReference type="CDD" id="cd16015">
    <property type="entry name" value="LTA_synthase"/>
    <property type="match status" value="1"/>
</dbReference>
<feature type="transmembrane region" description="Helical" evidence="7">
    <location>
        <begin position="309"/>
        <end position="329"/>
    </location>
</feature>
<name>A0A919VG68_9CLOT</name>
<dbReference type="Pfam" id="PF00884">
    <property type="entry name" value="Sulfatase"/>
    <property type="match status" value="1"/>
</dbReference>
<proteinExistence type="predicted"/>
<evidence type="ECO:0000259" key="8">
    <source>
        <dbReference type="Pfam" id="PF00884"/>
    </source>
</evidence>
<keyword evidence="5 7" id="KW-1133">Transmembrane helix</keyword>
<feature type="transmembrane region" description="Helical" evidence="7">
    <location>
        <begin position="103"/>
        <end position="122"/>
    </location>
</feature>
<evidence type="ECO:0000313" key="9">
    <source>
        <dbReference type="EMBL" id="GIM29115.1"/>
    </source>
</evidence>
<keyword evidence="3" id="KW-1003">Cell membrane</keyword>
<dbReference type="SUPFAM" id="SSF53649">
    <property type="entry name" value="Alkaline phosphatase-like"/>
    <property type="match status" value="1"/>
</dbReference>
<keyword evidence="10" id="KW-1185">Reference proteome</keyword>
<keyword evidence="6 7" id="KW-0472">Membrane</keyword>
<evidence type="ECO:0000256" key="5">
    <source>
        <dbReference type="ARBA" id="ARBA00022989"/>
    </source>
</evidence>
<dbReference type="EMBL" id="BOPZ01000013">
    <property type="protein sequence ID" value="GIM29115.1"/>
    <property type="molecule type" value="Genomic_DNA"/>
</dbReference>
<dbReference type="InterPro" id="IPR017850">
    <property type="entry name" value="Alkaline_phosphatase_core_sf"/>
</dbReference>
<feature type="transmembrane region" description="Helical" evidence="7">
    <location>
        <begin position="284"/>
        <end position="302"/>
    </location>
</feature>
<comment type="subcellular location">
    <subcellularLocation>
        <location evidence="1">Cell membrane</location>
        <topology evidence="1">Multi-pass membrane protein</topology>
    </subcellularLocation>
</comment>
<evidence type="ECO:0000256" key="1">
    <source>
        <dbReference type="ARBA" id="ARBA00004651"/>
    </source>
</evidence>
<dbReference type="Gene3D" id="3.40.720.10">
    <property type="entry name" value="Alkaline Phosphatase, subunit A"/>
    <property type="match status" value="1"/>
</dbReference>
<comment type="caution">
    <text evidence="9">The sequence shown here is derived from an EMBL/GenBank/DDBJ whole genome shotgun (WGS) entry which is preliminary data.</text>
</comment>
<dbReference type="InterPro" id="IPR050448">
    <property type="entry name" value="OpgB/LTA_synthase_biosynth"/>
</dbReference>
<dbReference type="RefSeq" id="WP_212903823.1">
    <property type="nucleotide sequence ID" value="NZ_BOPZ01000013.1"/>
</dbReference>
<feature type="transmembrane region" description="Helical" evidence="7">
    <location>
        <begin position="349"/>
        <end position="374"/>
    </location>
</feature>
<feature type="transmembrane region" description="Helical" evidence="7">
    <location>
        <begin position="35"/>
        <end position="52"/>
    </location>
</feature>
<accession>A0A919VG68</accession>
<comment type="pathway">
    <text evidence="2">Cell wall biogenesis; lipoteichoic acid biosynthesis.</text>
</comment>
<feature type="transmembrane region" description="Helical" evidence="7">
    <location>
        <begin position="200"/>
        <end position="222"/>
    </location>
</feature>
<dbReference type="PANTHER" id="PTHR47371">
    <property type="entry name" value="LIPOTEICHOIC ACID SYNTHASE"/>
    <property type="match status" value="1"/>
</dbReference>
<feature type="transmembrane region" description="Helical" evidence="7">
    <location>
        <begin position="128"/>
        <end position="145"/>
    </location>
</feature>
<evidence type="ECO:0000256" key="3">
    <source>
        <dbReference type="ARBA" id="ARBA00022475"/>
    </source>
</evidence>
<feature type="transmembrane region" description="Helical" evidence="7">
    <location>
        <begin position="12"/>
        <end position="29"/>
    </location>
</feature>